<feature type="region of interest" description="Disordered" evidence="1">
    <location>
        <begin position="120"/>
        <end position="148"/>
    </location>
</feature>
<accession>A0A6P4BMA0</accession>
<evidence type="ECO:0000313" key="3">
    <source>
        <dbReference type="RefSeq" id="XP_015944572.1"/>
    </source>
</evidence>
<reference evidence="3" key="2">
    <citation type="submission" date="2025-08" db="UniProtKB">
        <authorList>
            <consortium name="RefSeq"/>
        </authorList>
    </citation>
    <scope>IDENTIFICATION</scope>
    <source>
        <tissue evidence="3">Whole plant</tissue>
    </source>
</reference>
<keyword evidence="2" id="KW-1185">Reference proteome</keyword>
<name>A0A6P4BMA0_ARADU</name>
<dbReference type="RefSeq" id="XP_015944572.1">
    <property type="nucleotide sequence ID" value="XM_016089086.1"/>
</dbReference>
<feature type="compositionally biased region" description="Low complexity" evidence="1">
    <location>
        <begin position="120"/>
        <end position="138"/>
    </location>
</feature>
<dbReference type="Proteomes" id="UP000515211">
    <property type="component" value="Chromosome 10"/>
</dbReference>
<reference evidence="2" key="1">
    <citation type="journal article" date="2016" name="Nat. Genet.">
        <title>The genome sequences of Arachis duranensis and Arachis ipaensis, the diploid ancestors of cultivated peanut.</title>
        <authorList>
            <person name="Bertioli D.J."/>
            <person name="Cannon S.B."/>
            <person name="Froenicke L."/>
            <person name="Huang G."/>
            <person name="Farmer A.D."/>
            <person name="Cannon E.K."/>
            <person name="Liu X."/>
            <person name="Gao D."/>
            <person name="Clevenger J."/>
            <person name="Dash S."/>
            <person name="Ren L."/>
            <person name="Moretzsohn M.C."/>
            <person name="Shirasawa K."/>
            <person name="Huang W."/>
            <person name="Vidigal B."/>
            <person name="Abernathy B."/>
            <person name="Chu Y."/>
            <person name="Niederhuth C.E."/>
            <person name="Umale P."/>
            <person name="Araujo A.C."/>
            <person name="Kozik A."/>
            <person name="Kim K.D."/>
            <person name="Burow M.D."/>
            <person name="Varshney R.K."/>
            <person name="Wang X."/>
            <person name="Zhang X."/>
            <person name="Barkley N."/>
            <person name="Guimaraes P.M."/>
            <person name="Isobe S."/>
            <person name="Guo B."/>
            <person name="Liao B."/>
            <person name="Stalker H.T."/>
            <person name="Schmitz R.J."/>
            <person name="Scheffler B.E."/>
            <person name="Leal-Bertioli S.C."/>
            <person name="Xun X."/>
            <person name="Jackson S.A."/>
            <person name="Michelmore R."/>
            <person name="Ozias-Akins P."/>
        </authorList>
    </citation>
    <scope>NUCLEOTIDE SEQUENCE [LARGE SCALE GENOMIC DNA]</scope>
    <source>
        <strain evidence="2">cv. V14167</strain>
    </source>
</reference>
<evidence type="ECO:0000256" key="1">
    <source>
        <dbReference type="SAM" id="MobiDB-lite"/>
    </source>
</evidence>
<dbReference type="AlphaFoldDB" id="A0A6P4BMA0"/>
<gene>
    <name evidence="3" type="primary">LOC107469705</name>
</gene>
<protein>
    <submittedName>
        <fullName evidence="3">Uncharacterized protein LOC107469705</fullName>
    </submittedName>
</protein>
<dbReference type="PANTHER" id="PTHR33223">
    <property type="entry name" value="CCHC-TYPE DOMAIN-CONTAINING PROTEIN"/>
    <property type="match status" value="1"/>
</dbReference>
<evidence type="ECO:0000313" key="2">
    <source>
        <dbReference type="Proteomes" id="UP000515211"/>
    </source>
</evidence>
<sequence>MSCIVQGETEPLYGYWERFRKLLDACPNHMIDTQVLLGYICQGMREQDRTLLDTSSNGSLSKYKTAEEAWQLIIDLAESNQHMRRRVNCPKIVNEVSTSSKTTALTKSLSEMTSILRQLQLSQQQPQQPQPYQQQPQPYQQPPPPQQYNQQLVPQKVCGICSCYSHYTDECPSLQEDNTLAATHNFYDRPNQRYYQGGNPNQGYPYQGGSYNQGSGNQNQNWRDNHQQGNRDNNNNGGSQRWNNNNSQNRPPYNQQNQPYNQ</sequence>
<dbReference type="KEGG" id="adu:107469705"/>
<proteinExistence type="predicted"/>
<organism evidence="2 3">
    <name type="scientific">Arachis duranensis</name>
    <name type="common">Wild peanut</name>
    <dbReference type="NCBI Taxonomy" id="130453"/>
    <lineage>
        <taxon>Eukaryota</taxon>
        <taxon>Viridiplantae</taxon>
        <taxon>Streptophyta</taxon>
        <taxon>Embryophyta</taxon>
        <taxon>Tracheophyta</taxon>
        <taxon>Spermatophyta</taxon>
        <taxon>Magnoliopsida</taxon>
        <taxon>eudicotyledons</taxon>
        <taxon>Gunneridae</taxon>
        <taxon>Pentapetalae</taxon>
        <taxon>rosids</taxon>
        <taxon>fabids</taxon>
        <taxon>Fabales</taxon>
        <taxon>Fabaceae</taxon>
        <taxon>Papilionoideae</taxon>
        <taxon>50 kb inversion clade</taxon>
        <taxon>dalbergioids sensu lato</taxon>
        <taxon>Dalbergieae</taxon>
        <taxon>Pterocarpus clade</taxon>
        <taxon>Arachis</taxon>
    </lineage>
</organism>
<feature type="region of interest" description="Disordered" evidence="1">
    <location>
        <begin position="191"/>
        <end position="262"/>
    </location>
</feature>
<dbReference type="GeneID" id="107469705"/>
<feature type="compositionally biased region" description="Low complexity" evidence="1">
    <location>
        <begin position="201"/>
        <end position="262"/>
    </location>
</feature>
<dbReference type="PANTHER" id="PTHR33223:SF6">
    <property type="entry name" value="CCHC-TYPE DOMAIN-CONTAINING PROTEIN"/>
    <property type="match status" value="1"/>
</dbReference>